<name>A0ABP5XR62_9ACTN</name>
<evidence type="ECO:0000313" key="2">
    <source>
        <dbReference type="EMBL" id="GAA2460374.1"/>
    </source>
</evidence>
<sequence length="122" mass="12937">MCQEHRKIGVGGPRGWNDGSVPLGKYRRGSPPVFSFEPRCQGPAGPQKQLQRFPLLLRKLLPLGRLVLALPFVPGGSAGEEACARPGSVGHAWALPVTQLPQAVRPAASASATLVHVGSCRR</sequence>
<protein>
    <submittedName>
        <fullName evidence="2">Uncharacterized protein</fullName>
    </submittedName>
</protein>
<reference evidence="3" key="1">
    <citation type="journal article" date="2019" name="Int. J. Syst. Evol. Microbiol.">
        <title>The Global Catalogue of Microorganisms (GCM) 10K type strain sequencing project: providing services to taxonomists for standard genome sequencing and annotation.</title>
        <authorList>
            <consortium name="The Broad Institute Genomics Platform"/>
            <consortium name="The Broad Institute Genome Sequencing Center for Infectious Disease"/>
            <person name="Wu L."/>
            <person name="Ma J."/>
        </authorList>
    </citation>
    <scope>NUCLEOTIDE SEQUENCE [LARGE SCALE GENOMIC DNA]</scope>
    <source>
        <strain evidence="3">JCM 6305</strain>
    </source>
</reference>
<comment type="caution">
    <text evidence="2">The sequence shown here is derived from an EMBL/GenBank/DDBJ whole genome shotgun (WGS) entry which is preliminary data.</text>
</comment>
<feature type="region of interest" description="Disordered" evidence="1">
    <location>
        <begin position="1"/>
        <end position="22"/>
    </location>
</feature>
<evidence type="ECO:0000256" key="1">
    <source>
        <dbReference type="SAM" id="MobiDB-lite"/>
    </source>
</evidence>
<keyword evidence="3" id="KW-1185">Reference proteome</keyword>
<organism evidence="2 3">
    <name type="scientific">Streptomyces macrosporus</name>
    <dbReference type="NCBI Taxonomy" id="44032"/>
    <lineage>
        <taxon>Bacteria</taxon>
        <taxon>Bacillati</taxon>
        <taxon>Actinomycetota</taxon>
        <taxon>Actinomycetes</taxon>
        <taxon>Kitasatosporales</taxon>
        <taxon>Streptomycetaceae</taxon>
        <taxon>Streptomyces</taxon>
    </lineage>
</organism>
<gene>
    <name evidence="2" type="ORF">GCM10010405_50890</name>
</gene>
<dbReference type="Proteomes" id="UP001501638">
    <property type="component" value="Unassembled WGS sequence"/>
</dbReference>
<evidence type="ECO:0000313" key="3">
    <source>
        <dbReference type="Proteomes" id="UP001501638"/>
    </source>
</evidence>
<dbReference type="EMBL" id="BAAASZ010000035">
    <property type="protein sequence ID" value="GAA2460374.1"/>
    <property type="molecule type" value="Genomic_DNA"/>
</dbReference>
<accession>A0ABP5XR62</accession>
<proteinExistence type="predicted"/>